<dbReference type="InParanoid" id="A0A4Q1BCQ5"/>
<organism evidence="2 3">
    <name type="scientific">Tremella mesenterica</name>
    <name type="common">Jelly fungus</name>
    <dbReference type="NCBI Taxonomy" id="5217"/>
    <lineage>
        <taxon>Eukaryota</taxon>
        <taxon>Fungi</taxon>
        <taxon>Dikarya</taxon>
        <taxon>Basidiomycota</taxon>
        <taxon>Agaricomycotina</taxon>
        <taxon>Tremellomycetes</taxon>
        <taxon>Tremellales</taxon>
        <taxon>Tremellaceae</taxon>
        <taxon>Tremella</taxon>
    </lineage>
</organism>
<reference evidence="2 3" key="1">
    <citation type="submission" date="2016-06" db="EMBL/GenBank/DDBJ databases">
        <title>Evolution of pathogenesis and genome organization in the Tremellales.</title>
        <authorList>
            <person name="Cuomo C."/>
            <person name="Litvintseva A."/>
            <person name="Heitman J."/>
            <person name="Chen Y."/>
            <person name="Sun S."/>
            <person name="Springer D."/>
            <person name="Dromer F."/>
            <person name="Young S."/>
            <person name="Zeng Q."/>
            <person name="Chapman S."/>
            <person name="Gujja S."/>
            <person name="Saif S."/>
            <person name="Birren B."/>
        </authorList>
    </citation>
    <scope>NUCLEOTIDE SEQUENCE [LARGE SCALE GENOMIC DNA]</scope>
    <source>
        <strain evidence="2 3">ATCC 28783</strain>
    </source>
</reference>
<comment type="caution">
    <text evidence="2">The sequence shown here is derived from an EMBL/GenBank/DDBJ whole genome shotgun (WGS) entry which is preliminary data.</text>
</comment>
<evidence type="ECO:0000256" key="1">
    <source>
        <dbReference type="SAM" id="MobiDB-lite"/>
    </source>
</evidence>
<dbReference type="VEuPathDB" id="FungiDB:TREMEDRAFT_63608"/>
<gene>
    <name evidence="2" type="ORF">M231_07188</name>
</gene>
<accession>A0A4Q1BCQ5</accession>
<keyword evidence="3" id="KW-1185">Reference proteome</keyword>
<feature type="region of interest" description="Disordered" evidence="1">
    <location>
        <begin position="53"/>
        <end position="74"/>
    </location>
</feature>
<name>A0A4Q1BCQ5_TREME</name>
<dbReference type="Proteomes" id="UP000289152">
    <property type="component" value="Unassembled WGS sequence"/>
</dbReference>
<evidence type="ECO:0000313" key="3">
    <source>
        <dbReference type="Proteomes" id="UP000289152"/>
    </source>
</evidence>
<proteinExistence type="predicted"/>
<sequence length="413" mass="46133">MENIEENIDEEAWWQRLMARLEPSEEQNLAEQQGGINSACSQLQDTHIQKDARHNYDLPPRPWTPTTSTAPSGYGEFDGQGQDYLFADLTHTQLANGTASLSHPLSPTEQIPIAEPSFPFWPGPSLMPSQQSPQIQPHFINQAETYGMQHLENEVRHDLNPLQTSNTLVNYQSLPQADLGASNQGTLWGHLLPPEATPLPQCAAPQLSLVEAGIPPPFGNNIITTTHSSTHPYPTQNSFVDELAVIAQRSQLLALLGMDTSMNISRQKLTWYLTYADEKYNFLSAVPRGPDPRWVRESLSECNSVCPALDSLFDFQQLHTDKSVRSGTKNFLTEALKALYRGGFQERGIFWKIWGALTRAGIERGRFVPRTQLTMGEYQTVENAVATLKTTAAIQFGQSEVDIALSRSFIRQE</sequence>
<evidence type="ECO:0000313" key="2">
    <source>
        <dbReference type="EMBL" id="RXK35556.1"/>
    </source>
</evidence>
<dbReference type="AlphaFoldDB" id="A0A4Q1BCQ5"/>
<dbReference type="EMBL" id="SDIL01000131">
    <property type="protein sequence ID" value="RXK35556.1"/>
    <property type="molecule type" value="Genomic_DNA"/>
</dbReference>
<protein>
    <submittedName>
        <fullName evidence="2">Uncharacterized protein</fullName>
    </submittedName>
</protein>